<comment type="function">
    <text evidence="12 13">Catalyzes the ATP-dependent phosphorylation of L-homoserine to L-homoserine phosphate.</text>
</comment>
<dbReference type="AlphaFoldDB" id="A0A941IP79"/>
<keyword evidence="8 13" id="KW-0547">Nucleotide-binding</keyword>
<dbReference type="GO" id="GO:0004413">
    <property type="term" value="F:homoserine kinase activity"/>
    <property type="evidence" value="ECO:0007669"/>
    <property type="project" value="UniProtKB-UniRule"/>
</dbReference>
<dbReference type="RefSeq" id="WP_212530737.1">
    <property type="nucleotide sequence ID" value="NZ_JAGSOG010000132.1"/>
</dbReference>
<keyword evidence="7 13" id="KW-0791">Threonine biosynthesis</keyword>
<dbReference type="EC" id="2.7.1.39" evidence="3 13"/>
<dbReference type="Gene3D" id="3.30.230.10">
    <property type="match status" value="1"/>
</dbReference>
<dbReference type="PRINTS" id="PR00958">
    <property type="entry name" value="HOMSERKINASE"/>
</dbReference>
<dbReference type="PANTHER" id="PTHR20861">
    <property type="entry name" value="HOMOSERINE/4-DIPHOSPHOCYTIDYL-2-C-METHYL-D-ERYTHRITOL KINASE"/>
    <property type="match status" value="1"/>
</dbReference>
<dbReference type="SUPFAM" id="SSF55060">
    <property type="entry name" value="GHMP Kinase, C-terminal domain"/>
    <property type="match status" value="1"/>
</dbReference>
<name>A0A941IP79_9ACTN</name>
<evidence type="ECO:0000256" key="6">
    <source>
        <dbReference type="ARBA" id="ARBA00022679"/>
    </source>
</evidence>
<dbReference type="SUPFAM" id="SSF54211">
    <property type="entry name" value="Ribosomal protein S5 domain 2-like"/>
    <property type="match status" value="1"/>
</dbReference>
<feature type="binding site" evidence="13">
    <location>
        <begin position="91"/>
        <end position="101"/>
    </location>
    <ligand>
        <name>ATP</name>
        <dbReference type="ChEBI" id="CHEBI:30616"/>
    </ligand>
</feature>
<keyword evidence="6 13" id="KW-0808">Transferase</keyword>
<evidence type="ECO:0000259" key="14">
    <source>
        <dbReference type="Pfam" id="PF00288"/>
    </source>
</evidence>
<evidence type="ECO:0000313" key="16">
    <source>
        <dbReference type="Proteomes" id="UP000675781"/>
    </source>
</evidence>
<dbReference type="InterPro" id="IPR006203">
    <property type="entry name" value="GHMP_knse_ATP-bd_CS"/>
</dbReference>
<dbReference type="Pfam" id="PF00288">
    <property type="entry name" value="GHMP_kinases_N"/>
    <property type="match status" value="1"/>
</dbReference>
<evidence type="ECO:0000313" key="15">
    <source>
        <dbReference type="EMBL" id="MBR7836250.1"/>
    </source>
</evidence>
<reference evidence="15" key="1">
    <citation type="submission" date="2021-04" db="EMBL/GenBank/DDBJ databases">
        <title>Genome based classification of Actinospica acidithermotolerans sp. nov., an actinobacterium isolated from an Indonesian hot spring.</title>
        <authorList>
            <person name="Kusuma A.B."/>
            <person name="Putra K.E."/>
            <person name="Nafisah S."/>
            <person name="Loh J."/>
            <person name="Nouioui I."/>
            <person name="Goodfellow M."/>
        </authorList>
    </citation>
    <scope>NUCLEOTIDE SEQUENCE</scope>
    <source>
        <strain evidence="15">CSCA 57</strain>
    </source>
</reference>
<feature type="domain" description="GHMP kinase N-terminal" evidence="14">
    <location>
        <begin position="63"/>
        <end position="147"/>
    </location>
</feature>
<dbReference type="Proteomes" id="UP000675781">
    <property type="component" value="Unassembled WGS sequence"/>
</dbReference>
<keyword evidence="5 13" id="KW-0028">Amino-acid biosynthesis</keyword>
<evidence type="ECO:0000256" key="10">
    <source>
        <dbReference type="ARBA" id="ARBA00022840"/>
    </source>
</evidence>
<dbReference type="Gene3D" id="3.30.70.890">
    <property type="entry name" value="GHMP kinase, C-terminal domain"/>
    <property type="match status" value="1"/>
</dbReference>
<dbReference type="NCBIfam" id="TIGR00191">
    <property type="entry name" value="thrB"/>
    <property type="match status" value="1"/>
</dbReference>
<evidence type="ECO:0000256" key="1">
    <source>
        <dbReference type="ARBA" id="ARBA00005015"/>
    </source>
</evidence>
<comment type="similarity">
    <text evidence="2 13">Belongs to the GHMP kinase family. Homoserine kinase subfamily.</text>
</comment>
<dbReference type="InterPro" id="IPR006204">
    <property type="entry name" value="GHMP_kinase_N_dom"/>
</dbReference>
<dbReference type="GO" id="GO:0005524">
    <property type="term" value="F:ATP binding"/>
    <property type="evidence" value="ECO:0007669"/>
    <property type="project" value="UniProtKB-UniRule"/>
</dbReference>
<evidence type="ECO:0000256" key="12">
    <source>
        <dbReference type="ARBA" id="ARBA00049954"/>
    </source>
</evidence>
<evidence type="ECO:0000256" key="3">
    <source>
        <dbReference type="ARBA" id="ARBA00012078"/>
    </source>
</evidence>
<evidence type="ECO:0000256" key="7">
    <source>
        <dbReference type="ARBA" id="ARBA00022697"/>
    </source>
</evidence>
<comment type="catalytic activity">
    <reaction evidence="11 13">
        <text>L-homoserine + ATP = O-phospho-L-homoserine + ADP + H(+)</text>
        <dbReference type="Rhea" id="RHEA:13985"/>
        <dbReference type="ChEBI" id="CHEBI:15378"/>
        <dbReference type="ChEBI" id="CHEBI:30616"/>
        <dbReference type="ChEBI" id="CHEBI:57476"/>
        <dbReference type="ChEBI" id="CHEBI:57590"/>
        <dbReference type="ChEBI" id="CHEBI:456216"/>
        <dbReference type="EC" id="2.7.1.39"/>
    </reaction>
</comment>
<dbReference type="HAMAP" id="MF_00384">
    <property type="entry name" value="Homoser_kinase"/>
    <property type="match status" value="1"/>
</dbReference>
<protein>
    <recommendedName>
        <fullName evidence="4 13">Homoserine kinase</fullName>
        <shortName evidence="13">HK</shortName>
        <shortName evidence="13">HSK</shortName>
        <ecNumber evidence="3 13">2.7.1.39</ecNumber>
    </recommendedName>
</protein>
<dbReference type="PROSITE" id="PS00627">
    <property type="entry name" value="GHMP_KINASES_ATP"/>
    <property type="match status" value="1"/>
</dbReference>
<keyword evidence="13" id="KW-0963">Cytoplasm</keyword>
<evidence type="ECO:0000256" key="4">
    <source>
        <dbReference type="ARBA" id="ARBA00017858"/>
    </source>
</evidence>
<comment type="subcellular location">
    <subcellularLocation>
        <location evidence="13">Cytoplasm</location>
    </subcellularLocation>
</comment>
<dbReference type="InterPro" id="IPR000870">
    <property type="entry name" value="Homoserine_kinase"/>
</dbReference>
<keyword evidence="9 13" id="KW-0418">Kinase</keyword>
<dbReference type="InterPro" id="IPR014721">
    <property type="entry name" value="Ribsml_uS5_D2-typ_fold_subgr"/>
</dbReference>
<keyword evidence="10 13" id="KW-0067">ATP-binding</keyword>
<evidence type="ECO:0000256" key="5">
    <source>
        <dbReference type="ARBA" id="ARBA00022605"/>
    </source>
</evidence>
<dbReference type="GO" id="GO:0009088">
    <property type="term" value="P:threonine biosynthetic process"/>
    <property type="evidence" value="ECO:0007669"/>
    <property type="project" value="UniProtKB-UniRule"/>
</dbReference>
<evidence type="ECO:0000256" key="2">
    <source>
        <dbReference type="ARBA" id="ARBA00007370"/>
    </source>
</evidence>
<proteinExistence type="inferred from homology"/>
<dbReference type="EMBL" id="JAGSOG010000132">
    <property type="protein sequence ID" value="MBR7836250.1"/>
    <property type="molecule type" value="Genomic_DNA"/>
</dbReference>
<evidence type="ECO:0000256" key="13">
    <source>
        <dbReference type="HAMAP-Rule" id="MF_00384"/>
    </source>
</evidence>
<evidence type="ECO:0000256" key="9">
    <source>
        <dbReference type="ARBA" id="ARBA00022777"/>
    </source>
</evidence>
<keyword evidence="16" id="KW-1185">Reference proteome</keyword>
<dbReference type="GO" id="GO:0005737">
    <property type="term" value="C:cytoplasm"/>
    <property type="evidence" value="ECO:0007669"/>
    <property type="project" value="UniProtKB-SubCell"/>
</dbReference>
<gene>
    <name evidence="13" type="primary">thrB</name>
    <name evidence="15" type="ORF">KDL01_23435</name>
</gene>
<dbReference type="PANTHER" id="PTHR20861:SF1">
    <property type="entry name" value="HOMOSERINE KINASE"/>
    <property type="match status" value="1"/>
</dbReference>
<sequence>MFAPGPVTVRPPATSANLGPGFDAFGLALELRDEVTVEVIPAGLEVTVEGEGAGSVPLDDTHLVVRSLREAFDRLGVQPPGLRVHCVNRIPHGRGLGSSSAAICAGVMGARAVVADGELRMDAYGALDLATELEGHPDNVAPCLVGGFTTAWMDADGQVDVLRSEPDESVSAIVFVPSTPLSTHVARGLLPKEVPHADAAFNAGRAGLLALALTSAQLDPERRRELLYAGTADRLHQDYRAPAMEPSAALIGRLRAAGHPAVVSGAGPSVLAFGVAGAAALRASEYARSGNPAVGTPFVAAVLPVAARGVVVDGVRAGQRDR</sequence>
<dbReference type="PIRSF" id="PIRSF000676">
    <property type="entry name" value="Homoser_kin"/>
    <property type="match status" value="1"/>
</dbReference>
<organism evidence="15 16">
    <name type="scientific">Actinospica durhamensis</name>
    <dbReference type="NCBI Taxonomy" id="1508375"/>
    <lineage>
        <taxon>Bacteria</taxon>
        <taxon>Bacillati</taxon>
        <taxon>Actinomycetota</taxon>
        <taxon>Actinomycetes</taxon>
        <taxon>Catenulisporales</taxon>
        <taxon>Actinospicaceae</taxon>
        <taxon>Actinospica</taxon>
    </lineage>
</organism>
<accession>A0A941IP79</accession>
<evidence type="ECO:0000256" key="8">
    <source>
        <dbReference type="ARBA" id="ARBA00022741"/>
    </source>
</evidence>
<dbReference type="InterPro" id="IPR036554">
    <property type="entry name" value="GHMP_kinase_C_sf"/>
</dbReference>
<comment type="caution">
    <text evidence="15">The sequence shown here is derived from an EMBL/GenBank/DDBJ whole genome shotgun (WGS) entry which is preliminary data.</text>
</comment>
<evidence type="ECO:0000256" key="11">
    <source>
        <dbReference type="ARBA" id="ARBA00049375"/>
    </source>
</evidence>
<comment type="pathway">
    <text evidence="1 13">Amino-acid biosynthesis; L-threonine biosynthesis; L-threonine from L-aspartate: step 4/5.</text>
</comment>
<dbReference type="InterPro" id="IPR020568">
    <property type="entry name" value="Ribosomal_Su5_D2-typ_SF"/>
</dbReference>